<dbReference type="Proteomes" id="UP000663879">
    <property type="component" value="Unassembled WGS sequence"/>
</dbReference>
<sequence>MFQTRNEILEYYSKMINDIDIKCEKSILTLKKEELDNQINSHRQQIIAKIEDVQKLQLNNLKNSDSKLNGPFCFFIPNSKTFYYDSKFEFKNQIGQLVVTSFILSDKITRNSRSQYNANYFEFDTFEELSKFKVISQLIDLKKDDLIIDLTQTEMNQIESLSLISYYEQLEENSLSFIEHCLNLQTLKNLKIKNYSDKLPNNFFKPFKDLIKLKLMFPDLKSISEQVFNGLENLEILELLKFDFLDWGLNTFNNLNNLKKLILNQVCIQNLSIIGNLNHLEILVMKECCIKKLSNSNTQINISSLDNLRSLESNVDLENLKISYPNLEILSLKSQSLNDVFKCYLLKFLNIRNCNTLKSINFLNDLNQLEFLDIKLPNKLTDNFELVNLSKLKFLVLTCENIPNFNESFNHLQGLELIYAKSLPRDEFVNLINLEYLALTECGLAFLNTFSTTNFQTFKQLKCLKIESDCLDIDDKNSFKESLLKLFNEPSMVLCDSSFCRDGAIEIGAKLHDEIISEKVYFKKYLQISERVREFILSNESIYFKEYFTRTYRRRSNFETKYESSDDDYDLEDNDYIDYCYYDDYPDEPDEFSGYDSD</sequence>
<name>A0A814IFX4_9BILA</name>
<evidence type="ECO:0000256" key="1">
    <source>
        <dbReference type="SAM" id="Coils"/>
    </source>
</evidence>
<reference evidence="2" key="1">
    <citation type="submission" date="2021-02" db="EMBL/GenBank/DDBJ databases">
        <authorList>
            <person name="Nowell W R."/>
        </authorList>
    </citation>
    <scope>NUCLEOTIDE SEQUENCE</scope>
    <source>
        <strain evidence="2">Ploen Becks lab</strain>
    </source>
</reference>
<dbReference type="InterPro" id="IPR032675">
    <property type="entry name" value="LRR_dom_sf"/>
</dbReference>
<evidence type="ECO:0000313" key="3">
    <source>
        <dbReference type="Proteomes" id="UP000663879"/>
    </source>
</evidence>
<evidence type="ECO:0000313" key="2">
    <source>
        <dbReference type="EMBL" id="CAF1023906.1"/>
    </source>
</evidence>
<dbReference type="EMBL" id="CAJNOC010004505">
    <property type="protein sequence ID" value="CAF1023906.1"/>
    <property type="molecule type" value="Genomic_DNA"/>
</dbReference>
<accession>A0A814IFX4</accession>
<dbReference type="AlphaFoldDB" id="A0A814IFX4"/>
<proteinExistence type="predicted"/>
<gene>
    <name evidence="2" type="ORF">OXX778_LOCUS17518</name>
</gene>
<protein>
    <submittedName>
        <fullName evidence="2">Uncharacterized protein</fullName>
    </submittedName>
</protein>
<comment type="caution">
    <text evidence="2">The sequence shown here is derived from an EMBL/GenBank/DDBJ whole genome shotgun (WGS) entry which is preliminary data.</text>
</comment>
<feature type="coiled-coil region" evidence="1">
    <location>
        <begin position="25"/>
        <end position="52"/>
    </location>
</feature>
<dbReference type="Gene3D" id="3.80.10.10">
    <property type="entry name" value="Ribonuclease Inhibitor"/>
    <property type="match status" value="2"/>
</dbReference>
<organism evidence="2 3">
    <name type="scientific">Brachionus calyciflorus</name>
    <dbReference type="NCBI Taxonomy" id="104777"/>
    <lineage>
        <taxon>Eukaryota</taxon>
        <taxon>Metazoa</taxon>
        <taxon>Spiralia</taxon>
        <taxon>Gnathifera</taxon>
        <taxon>Rotifera</taxon>
        <taxon>Eurotatoria</taxon>
        <taxon>Monogononta</taxon>
        <taxon>Pseudotrocha</taxon>
        <taxon>Ploima</taxon>
        <taxon>Brachionidae</taxon>
        <taxon>Brachionus</taxon>
    </lineage>
</organism>
<dbReference type="SUPFAM" id="SSF52058">
    <property type="entry name" value="L domain-like"/>
    <property type="match status" value="1"/>
</dbReference>
<keyword evidence="1" id="KW-0175">Coiled coil</keyword>
<keyword evidence="3" id="KW-1185">Reference proteome</keyword>
<dbReference type="OrthoDB" id="827707at2759"/>